<proteinExistence type="predicted"/>
<dbReference type="InterPro" id="IPR036374">
    <property type="entry name" value="OxRdtase_Mopterin-bd_sf"/>
</dbReference>
<dbReference type="Pfam" id="PF00174">
    <property type="entry name" value="Oxidored_molyb"/>
    <property type="match status" value="1"/>
</dbReference>
<evidence type="ECO:0000313" key="4">
    <source>
        <dbReference type="Proteomes" id="UP001319883"/>
    </source>
</evidence>
<feature type="signal peptide" evidence="1">
    <location>
        <begin position="1"/>
        <end position="20"/>
    </location>
</feature>
<dbReference type="SUPFAM" id="SSF56524">
    <property type="entry name" value="Oxidoreductase molybdopterin-binding domain"/>
    <property type="match status" value="1"/>
</dbReference>
<dbReference type="RefSeq" id="WP_224420829.1">
    <property type="nucleotide sequence ID" value="NZ_JAGXFD010000001.1"/>
</dbReference>
<organism evidence="3 4">
    <name type="scientific">Modicisalibacter tunisiensis</name>
    <dbReference type="NCBI Taxonomy" id="390637"/>
    <lineage>
        <taxon>Bacteria</taxon>
        <taxon>Pseudomonadati</taxon>
        <taxon>Pseudomonadota</taxon>
        <taxon>Gammaproteobacteria</taxon>
        <taxon>Oceanospirillales</taxon>
        <taxon>Halomonadaceae</taxon>
        <taxon>Modicisalibacter</taxon>
    </lineage>
</organism>
<accession>A0ABS7WYW7</accession>
<dbReference type="EMBL" id="JAGXFD010000001">
    <property type="protein sequence ID" value="MBZ9567827.1"/>
    <property type="molecule type" value="Genomic_DNA"/>
</dbReference>
<dbReference type="Proteomes" id="UP001319883">
    <property type="component" value="Unassembled WGS sequence"/>
</dbReference>
<evidence type="ECO:0000313" key="3">
    <source>
        <dbReference type="EMBL" id="MBZ9567827.1"/>
    </source>
</evidence>
<sequence>MRQVLFLLLTLLLPCTAAQAGSELPSPQGRVILTVTGDITRTNAGDEARFDAAMLRNLGMHAVRTHTPWTEGVSRFEGPLGRDLLAAVGARGRQLRVKALNDFVAEIPVSDVEDNDVLLAMRRDGKPMSVRNFGPLFVLYPFDDHPELQTEKIRFRSAWQVATIEVE</sequence>
<comment type="caution">
    <text evidence="3">The sequence shown here is derived from an EMBL/GenBank/DDBJ whole genome shotgun (WGS) entry which is preliminary data.</text>
</comment>
<name>A0ABS7WYW7_9GAMM</name>
<keyword evidence="4" id="KW-1185">Reference proteome</keyword>
<keyword evidence="1" id="KW-0732">Signal</keyword>
<reference evidence="3 4" key="1">
    <citation type="submission" date="2021-05" db="EMBL/GenBank/DDBJ databases">
        <title>Petroleum and Energy Research Collection (APPE): ex situ preservation of microbial diversity associated with the oil industry and exploitation of its biotechnological potential.</title>
        <authorList>
            <person name="Paixao C.T.M."/>
            <person name="Gomes M.B."/>
            <person name="Oliveira V.M."/>
        </authorList>
    </citation>
    <scope>NUCLEOTIDE SEQUENCE [LARGE SCALE GENOMIC DNA]</scope>
    <source>
        <strain evidence="3 4">LIT2</strain>
    </source>
</reference>
<protein>
    <submittedName>
        <fullName evidence="3">Molybdopterin-dependent oxidoreductase</fullName>
    </submittedName>
</protein>
<evidence type="ECO:0000259" key="2">
    <source>
        <dbReference type="Pfam" id="PF00174"/>
    </source>
</evidence>
<feature type="domain" description="Oxidoreductase molybdopterin-binding" evidence="2">
    <location>
        <begin position="65"/>
        <end position="139"/>
    </location>
</feature>
<dbReference type="Gene3D" id="3.90.420.10">
    <property type="entry name" value="Oxidoreductase, molybdopterin-binding domain"/>
    <property type="match status" value="1"/>
</dbReference>
<evidence type="ECO:0000256" key="1">
    <source>
        <dbReference type="SAM" id="SignalP"/>
    </source>
</evidence>
<feature type="chain" id="PRO_5045718970" evidence="1">
    <location>
        <begin position="21"/>
        <end position="167"/>
    </location>
</feature>
<gene>
    <name evidence="3" type="ORF">KGQ91_09065</name>
</gene>
<dbReference type="InterPro" id="IPR000572">
    <property type="entry name" value="OxRdtase_Mopterin-bd_dom"/>
</dbReference>